<dbReference type="AlphaFoldDB" id="A0A478FTF0"/>
<proteinExistence type="predicted"/>
<keyword evidence="8" id="KW-0460">Magnesium</keyword>
<dbReference type="EC" id="6.1.1.20" evidence="2"/>
<keyword evidence="6" id="KW-0547">Nucleotide-binding</keyword>
<dbReference type="GO" id="GO:0046872">
    <property type="term" value="F:metal ion binding"/>
    <property type="evidence" value="ECO:0007669"/>
    <property type="project" value="UniProtKB-KW"/>
</dbReference>
<keyword evidence="9" id="KW-0648">Protein biosynthesis</keyword>
<dbReference type="RefSeq" id="WP_216082886.1">
    <property type="nucleotide sequence ID" value="NZ_CACTIB010000008.1"/>
</dbReference>
<comment type="catalytic activity">
    <reaction evidence="11">
        <text>tRNA(Phe) + L-phenylalanine + ATP = L-phenylalanyl-tRNA(Phe) + AMP + diphosphate + H(+)</text>
        <dbReference type="Rhea" id="RHEA:19413"/>
        <dbReference type="Rhea" id="RHEA-COMP:9668"/>
        <dbReference type="Rhea" id="RHEA-COMP:9699"/>
        <dbReference type="ChEBI" id="CHEBI:15378"/>
        <dbReference type="ChEBI" id="CHEBI:30616"/>
        <dbReference type="ChEBI" id="CHEBI:33019"/>
        <dbReference type="ChEBI" id="CHEBI:58095"/>
        <dbReference type="ChEBI" id="CHEBI:78442"/>
        <dbReference type="ChEBI" id="CHEBI:78531"/>
        <dbReference type="ChEBI" id="CHEBI:456215"/>
        <dbReference type="EC" id="6.1.1.20"/>
    </reaction>
</comment>
<organism evidence="13 14">
    <name type="scientific">Candidatus Mycoplasma haematohominis</name>
    <dbReference type="NCBI Taxonomy" id="1494318"/>
    <lineage>
        <taxon>Bacteria</taxon>
        <taxon>Bacillati</taxon>
        <taxon>Mycoplasmatota</taxon>
        <taxon>Mollicutes</taxon>
        <taxon>Mycoplasmataceae</taxon>
        <taxon>Mycoplasma</taxon>
    </lineage>
</organism>
<reference evidence="13 14" key="1">
    <citation type="submission" date="2019-01" db="EMBL/GenBank/DDBJ databases">
        <title>Draft genome sequences of Candidatus Mycoplasma haemohominis SWG34-3 identified from a patient with pyrexia, anemia and liver dysfunction.</title>
        <authorList>
            <person name="Sekizuka T."/>
            <person name="Hattori N."/>
            <person name="Katano H."/>
            <person name="Takuma T."/>
            <person name="Ito T."/>
            <person name="Arai N."/>
            <person name="Yanai R."/>
            <person name="Ishii S."/>
            <person name="Miura Y."/>
            <person name="Tokunaga T."/>
            <person name="Watanabe H."/>
            <person name="Nomura N."/>
            <person name="Eguchi J."/>
            <person name="Arai T."/>
            <person name="Hasegawa H."/>
            <person name="Nakamaki T."/>
            <person name="Wakita T."/>
            <person name="Niki Y."/>
            <person name="Kuroda M."/>
        </authorList>
    </citation>
    <scope>NUCLEOTIDE SEQUENCE [LARGE SCALE GENOMIC DNA]</scope>
    <source>
        <strain evidence="13">SWG34-3</strain>
    </source>
</reference>
<dbReference type="NCBIfam" id="TIGR00468">
    <property type="entry name" value="pheS"/>
    <property type="match status" value="1"/>
</dbReference>
<dbReference type="Proteomes" id="UP000324831">
    <property type="component" value="Unassembled WGS sequence"/>
</dbReference>
<dbReference type="Gene3D" id="3.30.930.10">
    <property type="entry name" value="Bira Bifunctional Protein, Domain 2"/>
    <property type="match status" value="1"/>
</dbReference>
<keyword evidence="7" id="KW-0067">ATP-binding</keyword>
<dbReference type="GO" id="GO:0000049">
    <property type="term" value="F:tRNA binding"/>
    <property type="evidence" value="ECO:0007669"/>
    <property type="project" value="InterPro"/>
</dbReference>
<protein>
    <recommendedName>
        <fullName evidence="2">phenylalanine--tRNA ligase</fullName>
        <ecNumber evidence="2">6.1.1.20</ecNumber>
    </recommendedName>
</protein>
<evidence type="ECO:0000256" key="1">
    <source>
        <dbReference type="ARBA" id="ARBA00004496"/>
    </source>
</evidence>
<evidence type="ECO:0000256" key="6">
    <source>
        <dbReference type="ARBA" id="ARBA00022741"/>
    </source>
</evidence>
<comment type="caution">
    <text evidence="13">The sequence shown here is derived from an EMBL/GenBank/DDBJ whole genome shotgun (WGS) entry which is preliminary data.</text>
</comment>
<evidence type="ECO:0000313" key="14">
    <source>
        <dbReference type="Proteomes" id="UP000324831"/>
    </source>
</evidence>
<dbReference type="InterPro" id="IPR006195">
    <property type="entry name" value="aa-tRNA-synth_II"/>
</dbReference>
<dbReference type="GO" id="GO:0005737">
    <property type="term" value="C:cytoplasm"/>
    <property type="evidence" value="ECO:0007669"/>
    <property type="project" value="UniProtKB-SubCell"/>
</dbReference>
<keyword evidence="3" id="KW-0963">Cytoplasm</keyword>
<dbReference type="InterPro" id="IPR002319">
    <property type="entry name" value="Phenylalanyl-tRNA_Synthase"/>
</dbReference>
<dbReference type="PANTHER" id="PTHR11538">
    <property type="entry name" value="PHENYLALANYL-TRNA SYNTHETASE"/>
    <property type="match status" value="1"/>
</dbReference>
<dbReference type="EMBL" id="BIMN01000001">
    <property type="protein sequence ID" value="GCE63290.1"/>
    <property type="molecule type" value="Genomic_DNA"/>
</dbReference>
<keyword evidence="4 13" id="KW-0436">Ligase</keyword>
<dbReference type="SUPFAM" id="SSF55681">
    <property type="entry name" value="Class II aaRS and biotin synthetases"/>
    <property type="match status" value="1"/>
</dbReference>
<evidence type="ECO:0000256" key="10">
    <source>
        <dbReference type="ARBA" id="ARBA00023146"/>
    </source>
</evidence>
<evidence type="ECO:0000256" key="8">
    <source>
        <dbReference type="ARBA" id="ARBA00022842"/>
    </source>
</evidence>
<feature type="domain" description="Aminoacyl-transfer RNA synthetases class-II family profile" evidence="12">
    <location>
        <begin position="180"/>
        <end position="322"/>
    </location>
</feature>
<name>A0A478FTF0_9MOLU</name>
<evidence type="ECO:0000259" key="12">
    <source>
        <dbReference type="PROSITE" id="PS50862"/>
    </source>
</evidence>
<dbReference type="InterPro" id="IPR004529">
    <property type="entry name" value="Phe-tRNA-synth_IIc_asu"/>
</dbReference>
<dbReference type="GO" id="GO:0006432">
    <property type="term" value="P:phenylalanyl-tRNA aminoacylation"/>
    <property type="evidence" value="ECO:0007669"/>
    <property type="project" value="InterPro"/>
</dbReference>
<dbReference type="PANTHER" id="PTHR11538:SF41">
    <property type="entry name" value="PHENYLALANINE--TRNA LIGASE, MITOCHONDRIAL"/>
    <property type="match status" value="1"/>
</dbReference>
<dbReference type="CDD" id="cd00496">
    <property type="entry name" value="PheRS_alpha_core"/>
    <property type="match status" value="1"/>
</dbReference>
<evidence type="ECO:0000256" key="2">
    <source>
        <dbReference type="ARBA" id="ARBA00012814"/>
    </source>
</evidence>
<dbReference type="Pfam" id="PF01409">
    <property type="entry name" value="tRNA-synt_2d"/>
    <property type="match status" value="1"/>
</dbReference>
<evidence type="ECO:0000313" key="13">
    <source>
        <dbReference type="EMBL" id="GCE63290.1"/>
    </source>
</evidence>
<dbReference type="InterPro" id="IPR045864">
    <property type="entry name" value="aa-tRNA-synth_II/BPL/LPL"/>
</dbReference>
<dbReference type="GO" id="GO:0004826">
    <property type="term" value="F:phenylalanine-tRNA ligase activity"/>
    <property type="evidence" value="ECO:0007669"/>
    <property type="project" value="UniProtKB-EC"/>
</dbReference>
<dbReference type="PROSITE" id="PS50862">
    <property type="entry name" value="AA_TRNA_LIGASE_II"/>
    <property type="match status" value="1"/>
</dbReference>
<evidence type="ECO:0000256" key="5">
    <source>
        <dbReference type="ARBA" id="ARBA00022723"/>
    </source>
</evidence>
<evidence type="ECO:0000256" key="7">
    <source>
        <dbReference type="ARBA" id="ARBA00022840"/>
    </source>
</evidence>
<evidence type="ECO:0000256" key="11">
    <source>
        <dbReference type="ARBA" id="ARBA00049255"/>
    </source>
</evidence>
<evidence type="ECO:0000256" key="4">
    <source>
        <dbReference type="ARBA" id="ARBA00022598"/>
    </source>
</evidence>
<keyword evidence="10" id="KW-0030">Aminoacyl-tRNA synthetase</keyword>
<evidence type="ECO:0000256" key="3">
    <source>
        <dbReference type="ARBA" id="ARBA00022490"/>
    </source>
</evidence>
<dbReference type="GO" id="GO:0005524">
    <property type="term" value="F:ATP binding"/>
    <property type="evidence" value="ECO:0007669"/>
    <property type="project" value="UniProtKB-KW"/>
</dbReference>
<sequence length="337" mass="38963">MAIGELERRLLLAKSTQEALDVKKKWNDEFILPIQNQLLAASNEEKRDIGKKLNVLKNQGNEIFNQIKNRLELGLRVEKVKNLDLSVSNYDFLDSSFNPLCAIRSQLIEIFNNLGFFIESGKEIVTVEENFENLKVPDDHPSRSPLETFYIDSERLLRPHCTVHSINYLKKIDKNLENVRLATIGSVYRRDDETSRHTHQFSQLDFLWLQKGLTVSNLKNFLEFLFSSLFGKSKEFRFRNSYFPFTQPSVELDMRCNCGEESNCSICGGSGWIEILGAGLFRREILSEAGFSEEYECLAGGLGLERLALIKYEISDIRYLYENNFEFLKCNCLDDCK</sequence>
<gene>
    <name evidence="13" type="primary">pheS</name>
    <name evidence="13" type="ORF">MHSWG343_02770</name>
</gene>
<evidence type="ECO:0000256" key="9">
    <source>
        <dbReference type="ARBA" id="ARBA00022917"/>
    </source>
</evidence>
<accession>A0A478FTF0</accession>
<keyword evidence="5" id="KW-0479">Metal-binding</keyword>
<comment type="subcellular location">
    <subcellularLocation>
        <location evidence="1">Cytoplasm</location>
    </subcellularLocation>
</comment>